<evidence type="ECO:0000313" key="2">
    <source>
        <dbReference type="EMBL" id="CDS35808.1"/>
    </source>
</evidence>
<dbReference type="EMBL" id="LN902841">
    <property type="protein sequence ID" value="CDS35808.1"/>
    <property type="molecule type" value="Genomic_DNA"/>
</dbReference>
<evidence type="ECO:0000313" key="3">
    <source>
        <dbReference type="Proteomes" id="UP000017246"/>
    </source>
</evidence>
<dbReference type="OMA" id="IQRHYGH"/>
<dbReference type="OrthoDB" id="10047910at2759"/>
<reference evidence="2" key="2">
    <citation type="submission" date="2015-11" db="EMBL/GenBank/DDBJ databases">
        <authorList>
            <person name="Zhang Y."/>
            <person name="Guo Z."/>
        </authorList>
    </citation>
    <scope>NUCLEOTIDE SEQUENCE</scope>
</reference>
<gene>
    <name evidence="2" type="ORF">EmuJ_001176300</name>
</gene>
<keyword evidence="3" id="KW-1185">Reference proteome</keyword>
<evidence type="ECO:0000256" key="1">
    <source>
        <dbReference type="SAM" id="MobiDB-lite"/>
    </source>
</evidence>
<reference evidence="2" key="1">
    <citation type="journal article" date="2013" name="Nature">
        <title>The genomes of four tapeworm species reveal adaptations to parasitism.</title>
        <authorList>
            <person name="Tsai I.J."/>
            <person name="Zarowiecki M."/>
            <person name="Holroyd N."/>
            <person name="Garciarrubio A."/>
            <person name="Sanchez-Flores A."/>
            <person name="Brooks K.L."/>
            <person name="Tracey A."/>
            <person name="Bobes R.J."/>
            <person name="Fragoso G."/>
            <person name="Sciutto E."/>
            <person name="Aslett M."/>
            <person name="Beasley H."/>
            <person name="Bennett H.M."/>
            <person name="Cai J."/>
            <person name="Camicia F."/>
            <person name="Clark R."/>
            <person name="Cucher M."/>
            <person name="De Silva N."/>
            <person name="Day T.A."/>
            <person name="Deplazes P."/>
            <person name="Estrada K."/>
            <person name="Fernandez C."/>
            <person name="Holland P.W."/>
            <person name="Hou J."/>
            <person name="Hu S."/>
            <person name="Huckvale T."/>
            <person name="Hung S.S."/>
            <person name="Kamenetzky L."/>
            <person name="Keane J.A."/>
            <person name="Kiss F."/>
            <person name="Koziol U."/>
            <person name="Lambert O."/>
            <person name="Liu K."/>
            <person name="Luo X."/>
            <person name="Luo Y."/>
            <person name="Macchiaroli N."/>
            <person name="Nichol S."/>
            <person name="Paps J."/>
            <person name="Parkinson J."/>
            <person name="Pouchkina-Stantcheva N."/>
            <person name="Riddiford N."/>
            <person name="Rosenzvit M."/>
            <person name="Salinas G."/>
            <person name="Wasmuth J.D."/>
            <person name="Zamanian M."/>
            <person name="Zheng Y."/>
            <person name="Cai X."/>
            <person name="Soberon X."/>
            <person name="Olson P.D."/>
            <person name="Laclette J.P."/>
            <person name="Brehm K."/>
            <person name="Berriman M."/>
            <person name="Garciarrubio A."/>
            <person name="Bobes R.J."/>
            <person name="Fragoso G."/>
            <person name="Sanchez-Flores A."/>
            <person name="Estrada K."/>
            <person name="Cevallos M.A."/>
            <person name="Morett E."/>
            <person name="Gonzalez V."/>
            <person name="Portillo T."/>
            <person name="Ochoa-Leyva A."/>
            <person name="Jose M.V."/>
            <person name="Sciutto E."/>
            <person name="Landa A."/>
            <person name="Jimenez L."/>
            <person name="Valdes V."/>
            <person name="Carrero J.C."/>
            <person name="Larralde C."/>
            <person name="Morales-Montor J."/>
            <person name="Limon-Lason J."/>
            <person name="Soberon X."/>
            <person name="Laclette J.P."/>
        </authorList>
    </citation>
    <scope>NUCLEOTIDE SEQUENCE [LARGE SCALE GENOMIC DNA]</scope>
</reference>
<proteinExistence type="predicted"/>
<accession>A0A068XU75</accession>
<name>A0A068XU75_ECHMU</name>
<protein>
    <submittedName>
        <fullName evidence="2">Uncharacterized protein</fullName>
    </submittedName>
</protein>
<sequence length="124" mass="14546">MQKNRQSQVKNHLKKRQISKPLRKQCRLDEIRQLMELIPGLNNRPNTTEVTVIKETIKFITRLEDEVIQRHYGHSGGVNFDRSRPQMHPLLRALLPRRSGSEILILPMQSAENSPCQTSDEEHW</sequence>
<organism evidence="2 3">
    <name type="scientific">Echinococcus multilocularis</name>
    <name type="common">Fox tapeworm</name>
    <dbReference type="NCBI Taxonomy" id="6211"/>
    <lineage>
        <taxon>Eukaryota</taxon>
        <taxon>Metazoa</taxon>
        <taxon>Spiralia</taxon>
        <taxon>Lophotrochozoa</taxon>
        <taxon>Platyhelminthes</taxon>
        <taxon>Cestoda</taxon>
        <taxon>Eucestoda</taxon>
        <taxon>Cyclophyllidea</taxon>
        <taxon>Taeniidae</taxon>
        <taxon>Echinococcus</taxon>
    </lineage>
</organism>
<dbReference type="Proteomes" id="UP000017246">
    <property type="component" value="Unassembled WGS sequence"/>
</dbReference>
<dbReference type="AlphaFoldDB" id="A0A068XU75"/>
<feature type="compositionally biased region" description="Basic residues" evidence="1">
    <location>
        <begin position="11"/>
        <end position="21"/>
    </location>
</feature>
<feature type="compositionally biased region" description="Polar residues" evidence="1">
    <location>
        <begin position="1"/>
        <end position="10"/>
    </location>
</feature>
<feature type="region of interest" description="Disordered" evidence="1">
    <location>
        <begin position="1"/>
        <end position="21"/>
    </location>
</feature>